<evidence type="ECO:0000256" key="3">
    <source>
        <dbReference type="ARBA" id="ARBA00022475"/>
    </source>
</evidence>
<feature type="transmembrane region" description="Helical" evidence="7">
    <location>
        <begin position="225"/>
        <end position="247"/>
    </location>
</feature>
<reference evidence="9 10" key="1">
    <citation type="submission" date="2020-08" db="EMBL/GenBank/DDBJ databases">
        <title>Sequencing the genomes of 1000 actinobacteria strains.</title>
        <authorList>
            <person name="Klenk H.-P."/>
        </authorList>
    </citation>
    <scope>NUCLEOTIDE SEQUENCE [LARGE SCALE GENOMIC DNA]</scope>
    <source>
        <strain evidence="9 10">DSM 12511</strain>
    </source>
</reference>
<dbReference type="PANTHER" id="PTHR43163:SF3">
    <property type="entry name" value="PEPTIDE ABC TRANSPORTER PERMEASE PROTEIN"/>
    <property type="match status" value="1"/>
</dbReference>
<keyword evidence="6 7" id="KW-0472">Membrane</keyword>
<dbReference type="Pfam" id="PF00528">
    <property type="entry name" value="BPD_transp_1"/>
    <property type="match status" value="1"/>
</dbReference>
<evidence type="ECO:0000313" key="9">
    <source>
        <dbReference type="EMBL" id="MBB6390638.1"/>
    </source>
</evidence>
<dbReference type="CDD" id="cd06261">
    <property type="entry name" value="TM_PBP2"/>
    <property type="match status" value="1"/>
</dbReference>
<dbReference type="EMBL" id="JACHML010000001">
    <property type="protein sequence ID" value="MBB6390638.1"/>
    <property type="molecule type" value="Genomic_DNA"/>
</dbReference>
<feature type="transmembrane region" description="Helical" evidence="7">
    <location>
        <begin position="120"/>
        <end position="147"/>
    </location>
</feature>
<feature type="transmembrane region" description="Helical" evidence="7">
    <location>
        <begin position="87"/>
        <end position="108"/>
    </location>
</feature>
<evidence type="ECO:0000313" key="10">
    <source>
        <dbReference type="Proteomes" id="UP000537775"/>
    </source>
</evidence>
<evidence type="ECO:0000256" key="5">
    <source>
        <dbReference type="ARBA" id="ARBA00022989"/>
    </source>
</evidence>
<dbReference type="PROSITE" id="PS50928">
    <property type="entry name" value="ABC_TM1"/>
    <property type="match status" value="1"/>
</dbReference>
<dbReference type="GO" id="GO:0005886">
    <property type="term" value="C:plasma membrane"/>
    <property type="evidence" value="ECO:0007669"/>
    <property type="project" value="UniProtKB-SubCell"/>
</dbReference>
<dbReference type="SUPFAM" id="SSF161098">
    <property type="entry name" value="MetI-like"/>
    <property type="match status" value="1"/>
</dbReference>
<evidence type="ECO:0000256" key="7">
    <source>
        <dbReference type="RuleBase" id="RU363032"/>
    </source>
</evidence>
<dbReference type="AlphaFoldDB" id="A0A7X0FNA8"/>
<keyword evidence="5 7" id="KW-1133">Transmembrane helix</keyword>
<accession>A0A7X0FNA8</accession>
<evidence type="ECO:0000256" key="2">
    <source>
        <dbReference type="ARBA" id="ARBA00022448"/>
    </source>
</evidence>
<feature type="transmembrane region" description="Helical" evidence="7">
    <location>
        <begin position="167"/>
        <end position="186"/>
    </location>
</feature>
<dbReference type="InterPro" id="IPR035906">
    <property type="entry name" value="MetI-like_sf"/>
</dbReference>
<comment type="caution">
    <text evidence="9">The sequence shown here is derived from an EMBL/GenBank/DDBJ whole genome shotgun (WGS) entry which is preliminary data.</text>
</comment>
<evidence type="ECO:0000256" key="4">
    <source>
        <dbReference type="ARBA" id="ARBA00022692"/>
    </source>
</evidence>
<dbReference type="Proteomes" id="UP000537775">
    <property type="component" value="Unassembled WGS sequence"/>
</dbReference>
<keyword evidence="10" id="KW-1185">Reference proteome</keyword>
<feature type="transmembrane region" description="Helical" evidence="7">
    <location>
        <begin position="267"/>
        <end position="293"/>
    </location>
</feature>
<name>A0A7X0FNA8_9MICO</name>
<protein>
    <submittedName>
        <fullName evidence="9">Peptide/nickel transport system permease protein</fullName>
    </submittedName>
</protein>
<sequence>MLILVTLGAAALMDFMPGSPGQAILGDAATAEQVDAINERLGYNQPFIQRYLEWVWNALHLDFGTTLFTQEPVTDVLMRRLAVTVELAGLALFFALVISIPLALLAAMRAGKFLDRTLNIVSSALLSIPSFVTVVLISLVFVVWLGWFPATGWVPLSDSVADNLRYAFLPAMALSIYECAFFYRVVRSDLTGTLREDFILVARAKGLPRRYILTRHALRPSTTSLITVIGLSLGRLLGGAVIVEYFFSVPGLGAEAVSAVGIKDMPMIQAIVTVLVVAYVAIFILVDLAYAWIDPRVGVR</sequence>
<gene>
    <name evidence="9" type="ORF">HD594_000951</name>
</gene>
<proteinExistence type="inferred from homology"/>
<organism evidence="9 10">
    <name type="scientific">Microbacterium thalassium</name>
    <dbReference type="NCBI Taxonomy" id="362649"/>
    <lineage>
        <taxon>Bacteria</taxon>
        <taxon>Bacillati</taxon>
        <taxon>Actinomycetota</taxon>
        <taxon>Actinomycetes</taxon>
        <taxon>Micrococcales</taxon>
        <taxon>Microbacteriaceae</taxon>
        <taxon>Microbacterium</taxon>
    </lineage>
</organism>
<keyword evidence="2 7" id="KW-0813">Transport</keyword>
<dbReference type="GO" id="GO:0055085">
    <property type="term" value="P:transmembrane transport"/>
    <property type="evidence" value="ECO:0007669"/>
    <property type="project" value="InterPro"/>
</dbReference>
<feature type="domain" description="ABC transmembrane type-1" evidence="8">
    <location>
        <begin position="81"/>
        <end position="286"/>
    </location>
</feature>
<dbReference type="InterPro" id="IPR000515">
    <property type="entry name" value="MetI-like"/>
</dbReference>
<evidence type="ECO:0000259" key="8">
    <source>
        <dbReference type="PROSITE" id="PS50928"/>
    </source>
</evidence>
<evidence type="ECO:0000256" key="1">
    <source>
        <dbReference type="ARBA" id="ARBA00004651"/>
    </source>
</evidence>
<dbReference type="PANTHER" id="PTHR43163">
    <property type="entry name" value="DIPEPTIDE TRANSPORT SYSTEM PERMEASE PROTEIN DPPB-RELATED"/>
    <property type="match status" value="1"/>
</dbReference>
<keyword evidence="3" id="KW-1003">Cell membrane</keyword>
<dbReference type="Gene3D" id="1.10.3720.10">
    <property type="entry name" value="MetI-like"/>
    <property type="match status" value="1"/>
</dbReference>
<evidence type="ECO:0000256" key="6">
    <source>
        <dbReference type="ARBA" id="ARBA00023136"/>
    </source>
</evidence>
<comment type="subcellular location">
    <subcellularLocation>
        <location evidence="1 7">Cell membrane</location>
        <topology evidence="1 7">Multi-pass membrane protein</topology>
    </subcellularLocation>
</comment>
<comment type="similarity">
    <text evidence="7">Belongs to the binding-protein-dependent transport system permease family.</text>
</comment>
<keyword evidence="4 7" id="KW-0812">Transmembrane</keyword>